<evidence type="ECO:0000313" key="3">
    <source>
        <dbReference type="Proteomes" id="UP000023152"/>
    </source>
</evidence>
<feature type="region of interest" description="Disordered" evidence="1">
    <location>
        <begin position="150"/>
        <end position="173"/>
    </location>
</feature>
<feature type="compositionally biased region" description="Basic residues" evidence="1">
    <location>
        <begin position="71"/>
        <end position="85"/>
    </location>
</feature>
<feature type="region of interest" description="Disordered" evidence="1">
    <location>
        <begin position="1"/>
        <end position="114"/>
    </location>
</feature>
<proteinExistence type="predicted"/>
<protein>
    <submittedName>
        <fullName evidence="2">Uncharacterized protein</fullName>
    </submittedName>
</protein>
<keyword evidence="3" id="KW-1185">Reference proteome</keyword>
<organism evidence="2 3">
    <name type="scientific">Reticulomyxa filosa</name>
    <dbReference type="NCBI Taxonomy" id="46433"/>
    <lineage>
        <taxon>Eukaryota</taxon>
        <taxon>Sar</taxon>
        <taxon>Rhizaria</taxon>
        <taxon>Retaria</taxon>
        <taxon>Foraminifera</taxon>
        <taxon>Monothalamids</taxon>
        <taxon>Reticulomyxidae</taxon>
        <taxon>Reticulomyxa</taxon>
    </lineage>
</organism>
<reference evidence="2 3" key="1">
    <citation type="journal article" date="2013" name="Curr. Biol.">
        <title>The Genome of the Foraminiferan Reticulomyxa filosa.</title>
        <authorList>
            <person name="Glockner G."/>
            <person name="Hulsmann N."/>
            <person name="Schleicher M."/>
            <person name="Noegel A.A."/>
            <person name="Eichinger L."/>
            <person name="Gallinger C."/>
            <person name="Pawlowski J."/>
            <person name="Sierra R."/>
            <person name="Euteneuer U."/>
            <person name="Pillet L."/>
            <person name="Moustafa A."/>
            <person name="Platzer M."/>
            <person name="Groth M."/>
            <person name="Szafranski K."/>
            <person name="Schliwa M."/>
        </authorList>
    </citation>
    <scope>NUCLEOTIDE SEQUENCE [LARGE SCALE GENOMIC DNA]</scope>
</reference>
<name>X6NHL6_RETFI</name>
<evidence type="ECO:0000313" key="2">
    <source>
        <dbReference type="EMBL" id="ETO25244.1"/>
    </source>
</evidence>
<comment type="caution">
    <text evidence="2">The sequence shown here is derived from an EMBL/GenBank/DDBJ whole genome shotgun (WGS) entry which is preliminary data.</text>
</comment>
<feature type="compositionally biased region" description="Acidic residues" evidence="1">
    <location>
        <begin position="28"/>
        <end position="41"/>
    </location>
</feature>
<dbReference type="EMBL" id="ASPP01008671">
    <property type="protein sequence ID" value="ETO25244.1"/>
    <property type="molecule type" value="Genomic_DNA"/>
</dbReference>
<feature type="compositionally biased region" description="Basic and acidic residues" evidence="1">
    <location>
        <begin position="42"/>
        <end position="52"/>
    </location>
</feature>
<evidence type="ECO:0000256" key="1">
    <source>
        <dbReference type="SAM" id="MobiDB-lite"/>
    </source>
</evidence>
<dbReference type="AlphaFoldDB" id="X6NHL6"/>
<gene>
    <name evidence="2" type="ORF">RFI_11896</name>
</gene>
<feature type="compositionally biased region" description="Polar residues" evidence="1">
    <location>
        <begin position="1"/>
        <end position="14"/>
    </location>
</feature>
<accession>X6NHL6</accession>
<dbReference type="Proteomes" id="UP000023152">
    <property type="component" value="Unassembled WGS sequence"/>
</dbReference>
<sequence>MQSFDYPHNLNTNAPFKIFPTKQHSELSEMDVESLENDSVEEENKTKEEGVRESSAPPAMTHDSAALAKVVKSKPVHAQPLRRAKATAPVNFERTHETNSPKISKKALSMSAHTTPRGLQALARTGEENGGGGLGQYLVNQDIKPEDFHFLTHNDTDNESDNGLDYDHVETKF</sequence>